<dbReference type="PANTHER" id="PTHR13612">
    <property type="entry name" value="ENHANCER OF MRNA-DECAPPING PROTEIN 3"/>
    <property type="match status" value="1"/>
</dbReference>
<dbReference type="SMART" id="SM01199">
    <property type="entry name" value="FDF"/>
    <property type="match status" value="1"/>
</dbReference>
<organism evidence="4 5">
    <name type="scientific">Tilletia caries</name>
    <name type="common">wheat bunt fungus</name>
    <dbReference type="NCBI Taxonomy" id="13290"/>
    <lineage>
        <taxon>Eukaryota</taxon>
        <taxon>Fungi</taxon>
        <taxon>Dikarya</taxon>
        <taxon>Basidiomycota</taxon>
        <taxon>Ustilaginomycotina</taxon>
        <taxon>Exobasidiomycetes</taxon>
        <taxon>Tilletiales</taxon>
        <taxon>Tilletiaceae</taxon>
        <taxon>Tilletia</taxon>
    </lineage>
</organism>
<evidence type="ECO:0000313" key="4">
    <source>
        <dbReference type="EMBL" id="KAE8262583.1"/>
    </source>
</evidence>
<name>A0A8T8TN20_9BASI</name>
<dbReference type="PROSITE" id="PS51512">
    <property type="entry name" value="DFDF"/>
    <property type="match status" value="1"/>
</dbReference>
<feature type="compositionally biased region" description="Low complexity" evidence="1">
    <location>
        <begin position="125"/>
        <end position="138"/>
    </location>
</feature>
<feature type="region of interest" description="Disordered" evidence="1">
    <location>
        <begin position="496"/>
        <end position="515"/>
    </location>
</feature>
<dbReference type="EMBL" id="LWDD02000222">
    <property type="protein sequence ID" value="KAE8262583.1"/>
    <property type="molecule type" value="Genomic_DNA"/>
</dbReference>
<dbReference type="AlphaFoldDB" id="A0A8T8TN20"/>
<evidence type="ECO:0000259" key="2">
    <source>
        <dbReference type="PROSITE" id="PS51512"/>
    </source>
</evidence>
<proteinExistence type="predicted"/>
<evidence type="ECO:0000313" key="6">
    <source>
        <dbReference type="Proteomes" id="UP000836402"/>
    </source>
</evidence>
<feature type="compositionally biased region" description="Polar residues" evidence="1">
    <location>
        <begin position="383"/>
        <end position="399"/>
    </location>
</feature>
<dbReference type="GO" id="GO:0033962">
    <property type="term" value="P:P-body assembly"/>
    <property type="evidence" value="ECO:0007669"/>
    <property type="project" value="TreeGrafter"/>
</dbReference>
<feature type="compositionally biased region" description="Low complexity" evidence="1">
    <location>
        <begin position="414"/>
        <end position="455"/>
    </location>
</feature>
<reference evidence="3" key="3">
    <citation type="submission" date="2020-10" db="EMBL/GenBank/DDBJ databases">
        <authorList>
            <person name="Sedaghatjoo S."/>
        </authorList>
    </citation>
    <scope>NUCLEOTIDE SEQUENCE</scope>
    <source>
        <strain evidence="3">AZH3</strain>
    </source>
</reference>
<dbReference type="InterPro" id="IPR019050">
    <property type="entry name" value="FDF_dom"/>
</dbReference>
<feature type="compositionally biased region" description="Acidic residues" evidence="1">
    <location>
        <begin position="306"/>
        <end position="315"/>
    </location>
</feature>
<evidence type="ECO:0000313" key="5">
    <source>
        <dbReference type="Proteomes" id="UP000077671"/>
    </source>
</evidence>
<gene>
    <name evidence="4" type="ORF">A4X03_0g2345</name>
    <name evidence="3" type="ORF">JKIAZH3_G431</name>
</gene>
<dbReference type="Proteomes" id="UP000836402">
    <property type="component" value="Unassembled WGS sequence"/>
</dbReference>
<feature type="compositionally biased region" description="Low complexity" evidence="1">
    <location>
        <begin position="362"/>
        <end position="379"/>
    </location>
</feature>
<reference evidence="4" key="1">
    <citation type="submission" date="2016-04" db="EMBL/GenBank/DDBJ databases">
        <authorList>
            <person name="Nguyen H.D."/>
            <person name="Kesanakurti P."/>
            <person name="Cullis J."/>
            <person name="Levesque C.A."/>
            <person name="Hambleton S."/>
        </authorList>
    </citation>
    <scope>NUCLEOTIDE SEQUENCE</scope>
    <source>
        <strain evidence="4">DAOMC 238032</strain>
    </source>
</reference>
<feature type="compositionally biased region" description="Low complexity" evidence="1">
    <location>
        <begin position="153"/>
        <end position="166"/>
    </location>
</feature>
<keyword evidence="6" id="KW-1185">Reference proteome</keyword>
<feature type="region of interest" description="Disordered" evidence="1">
    <location>
        <begin position="72"/>
        <end position="98"/>
    </location>
</feature>
<feature type="region of interest" description="Disordered" evidence="1">
    <location>
        <begin position="115"/>
        <end position="178"/>
    </location>
</feature>
<reference evidence="4" key="2">
    <citation type="journal article" date="2019" name="IMA Fungus">
        <title>Genome sequencing and comparison of five Tilletia species to identify candidate genes for the detection of regulated species infecting wheat.</title>
        <authorList>
            <person name="Nguyen H.D.T."/>
            <person name="Sultana T."/>
            <person name="Kesanakurti P."/>
            <person name="Hambleton S."/>
        </authorList>
    </citation>
    <scope>NUCLEOTIDE SEQUENCE</scope>
    <source>
        <strain evidence="4">DAOMC 238032</strain>
    </source>
</reference>
<feature type="compositionally biased region" description="Low complexity" evidence="1">
    <location>
        <begin position="325"/>
        <end position="338"/>
    </location>
</feature>
<protein>
    <recommendedName>
        <fullName evidence="2">DFDF domain-containing protein</fullName>
    </recommendedName>
</protein>
<dbReference type="GO" id="GO:0031087">
    <property type="term" value="P:deadenylation-independent decapping of nuclear-transcribed mRNA"/>
    <property type="evidence" value="ECO:0007669"/>
    <property type="project" value="TreeGrafter"/>
</dbReference>
<dbReference type="InterPro" id="IPR025762">
    <property type="entry name" value="DFDF"/>
</dbReference>
<dbReference type="Pfam" id="PF09532">
    <property type="entry name" value="FDF"/>
    <property type="match status" value="1"/>
</dbReference>
<accession>A0A8T8TN20</accession>
<feature type="compositionally biased region" description="Basic residues" evidence="1">
    <location>
        <begin position="140"/>
        <end position="152"/>
    </location>
</feature>
<feature type="domain" description="DFDF" evidence="2">
    <location>
        <begin position="172"/>
        <end position="208"/>
    </location>
</feature>
<comment type="caution">
    <text evidence="4">The sequence shown here is derived from an EMBL/GenBank/DDBJ whole genome shotgun (WGS) entry which is preliminary data.</text>
</comment>
<sequence length="615" mass="63465">MSASASTTASAPSPFIGKRVHLSLTSGGSYTGAITALNPTTRALQIRDDRTTAIFSIRADEVQDMRFLNDEEQQQRPLPTPAQSATSATSSSFMRPLEPLPADFHAETAPTMADSRALDEEQDPSSTTTASATAGTAGNSKKRRAERRKKKASATTAEGAAADAGDGPNGSGEPASKLGFQEDFDFEGALKTFDKAKIWEEIRRADQTDPDTLLVSHNRIGGGQSGAVPLKRGPNGVGPSNAVPMSSRFESGDEEEEGVNNGGASNQYNGSPRRNGGAASSRLAHRKNGQTKLGIHEMVISPTASGDEEEDEEGDNAGAKATKRASAPSSPSASSSAPLGDESTAGPESPTTNGEGLLNSLMASAAARMSGFASAARSAIGGTPSSSTQTTAANNGISQQHDHERAEDDEDESILIPSSSLVVPPPTTVTTAAPAAASLKLENESSASASASLSTKETKGQSSNTVAELQDEVSRLLERISVLEALGGVEVKEATAEEGRVLPSPSSATTTASAGTRRYTCTVRPTGPGEPSGALRFGLSTTFAHSKTNTPTPTPTSAPRLKNMRYLGALPAPAHSDADAKEALPAKYANPMGLSAESAGVFVRRLRDGVYGPGR</sequence>
<dbReference type="PANTHER" id="PTHR13612:SF0">
    <property type="entry name" value="ENHANCER OF MRNA-DECAPPING PROTEIN 3"/>
    <property type="match status" value="1"/>
</dbReference>
<feature type="compositionally biased region" description="Low complexity" evidence="1">
    <location>
        <begin position="81"/>
        <end position="92"/>
    </location>
</feature>
<dbReference type="EMBL" id="CAJHJG010002055">
    <property type="protein sequence ID" value="CAD6916965.1"/>
    <property type="molecule type" value="Genomic_DNA"/>
</dbReference>
<feature type="region of interest" description="Disordered" evidence="1">
    <location>
        <begin position="219"/>
        <end position="466"/>
    </location>
</feature>
<dbReference type="GO" id="GO:0003729">
    <property type="term" value="F:mRNA binding"/>
    <property type="evidence" value="ECO:0007669"/>
    <property type="project" value="TreeGrafter"/>
</dbReference>
<dbReference type="GO" id="GO:0000932">
    <property type="term" value="C:P-body"/>
    <property type="evidence" value="ECO:0007669"/>
    <property type="project" value="TreeGrafter"/>
</dbReference>
<dbReference type="Proteomes" id="UP000077671">
    <property type="component" value="Unassembled WGS sequence"/>
</dbReference>
<evidence type="ECO:0000313" key="3">
    <source>
        <dbReference type="EMBL" id="CAD6916965.1"/>
    </source>
</evidence>
<evidence type="ECO:0000256" key="1">
    <source>
        <dbReference type="SAM" id="MobiDB-lite"/>
    </source>
</evidence>